<dbReference type="EMBL" id="JANRMS010000364">
    <property type="protein sequence ID" value="KAJ3541223.1"/>
    <property type="molecule type" value="Genomic_DNA"/>
</dbReference>
<protein>
    <submittedName>
        <fullName evidence="1">Uncharacterized protein</fullName>
    </submittedName>
</protein>
<dbReference type="Proteomes" id="UP001148629">
    <property type="component" value="Unassembled WGS sequence"/>
</dbReference>
<evidence type="ECO:0000313" key="1">
    <source>
        <dbReference type="EMBL" id="KAJ3541223.1"/>
    </source>
</evidence>
<reference evidence="1" key="1">
    <citation type="submission" date="2022-08" db="EMBL/GenBank/DDBJ databases">
        <title>Genome Sequence of Fusarium decemcellulare.</title>
        <authorList>
            <person name="Buettner E."/>
        </authorList>
    </citation>
    <scope>NUCLEOTIDE SEQUENCE</scope>
    <source>
        <strain evidence="1">Babe19</strain>
    </source>
</reference>
<evidence type="ECO:0000313" key="2">
    <source>
        <dbReference type="Proteomes" id="UP001148629"/>
    </source>
</evidence>
<keyword evidence="2" id="KW-1185">Reference proteome</keyword>
<name>A0ACC1SK07_9HYPO</name>
<gene>
    <name evidence="1" type="ORF">NM208_g4708</name>
</gene>
<sequence length="1012" mass="112990">MDLAGKTVFIAGGSTGLGKELALSLARRGCHITIFARRQKQLDLTKQEVLAARKDESQQITTQSLDLTDPSELQSTFESQPSLPDVLYCVAGGSTNELGFLVDLDPAAVQRCMTNNYLTSAYSAQAMLKLWIENDKELQQNASRKSIPKHRKIVFVSSAAAFVALPGYVAYTPAKCAVRALADTLRSELKRYSGPEVQYSVHISFPSNFMSPSFLEEQDHKPELTKRLEGTTAPITHLSKTLHSSKHVADYIIHGVDKNEFIICSEYEAALLFAAMSLSSVEGIYDRFLSAISCFIGRLYAVSQSQEELSSALDHATACSEDLVLSINKTWQRLRIDDRIILPLSLATRYATRRLASTVDKLVNTGLDGYMPGLSPNLSHLLSLAIKLFYTASSLVSRARAVLCRPDCRQRELRPQGQPPAVVNENTALQDCRNRSRASKRPNRALFSFPKRTTSLGSRAKHDPSTTQQYARAPKRSSNHEPQQTTPSPCAAPRTTTSADHANFCPSGAEYHPHLSPEACEVVRIARIGKQPSSSCKQTRQQDNTSVTKHVPLNVSINNLETKPFNQNIRPGGCEGYIRKPTSPLTMHKGTGAVQNCLIAAERQSTKRLTTIDETSDARRLSSRDDSLSHPRLHLNENAEVTGGTLPGLVGHLTSRQSASEIMFPYAFFLTFRQFCKPRELAEQLVERFDSANDSSFAEDTQLRVCDGFKLWLEMYWRAETDQEALPVIKPFITSSLSSIIPAASRKLARLIEHLPAREPCLLPLADHDKLITTVFDSPRVRRHRAQPNDSATHQWGFLRTLRNSKSSSTFLSFGCIEFARQLSIEQTTLFCRIPPQEFLGCAWVCKTGNMAPNVRAMVSFTSQLSNLVVETILDHQTARKRAVAINHWVNIAQECSNFRNYDGLVALLSGLGHSAILRLRQTWNLVSPKYINTLQFLKTRMDRSDNHKSLRALLETHDNPCLPFLGMYLTELAFVEMGQSWIDPQNPHDETTSEQPFIDFAKYARTAKILF</sequence>
<comment type="caution">
    <text evidence="1">The sequence shown here is derived from an EMBL/GenBank/DDBJ whole genome shotgun (WGS) entry which is preliminary data.</text>
</comment>
<proteinExistence type="predicted"/>
<organism evidence="1 2">
    <name type="scientific">Fusarium decemcellulare</name>
    <dbReference type="NCBI Taxonomy" id="57161"/>
    <lineage>
        <taxon>Eukaryota</taxon>
        <taxon>Fungi</taxon>
        <taxon>Dikarya</taxon>
        <taxon>Ascomycota</taxon>
        <taxon>Pezizomycotina</taxon>
        <taxon>Sordariomycetes</taxon>
        <taxon>Hypocreomycetidae</taxon>
        <taxon>Hypocreales</taxon>
        <taxon>Nectriaceae</taxon>
        <taxon>Fusarium</taxon>
        <taxon>Fusarium decemcellulare species complex</taxon>
    </lineage>
</organism>
<accession>A0ACC1SK07</accession>